<feature type="transmembrane region" description="Helical" evidence="1">
    <location>
        <begin position="209"/>
        <end position="233"/>
    </location>
</feature>
<sequence>MNPILRSISRTLPLVVKRPFRTWVGHLEAPVTKDELTRSREQASIPSFGFFFLLAAAATIATLGLIADSTAVIIGAMIVAPLMNPILSMAYSITTGNWTLYRRSILTLLLGIGITILLSFGLSRLMGVSVVGSEVLARTEPTLLDLGIAIAAGAAGGFALTRASIANSIAGVAIAVALVPPLCVVGIGLELGSSAVSPLRLSLGANSLATGALLLFLANLAGIIFTACLVFLLQSYGSIQAVLKGGLNWVLLVVLLCWPLWNSLREFIATYEIEQAMVLLQKDTKGRPQEWLLGQLGVELHGNRLNIEMGLFAEKGLISEGQIEALHDYLVDNIVRTKGVKQIKLKAFVSPIEVFTVEHTLTP</sequence>
<feature type="transmembrane region" description="Helical" evidence="1">
    <location>
        <begin position="168"/>
        <end position="189"/>
    </location>
</feature>
<dbReference type="AlphaFoldDB" id="U5DKH5"/>
<dbReference type="EMBL" id="ASSJ01000079">
    <property type="protein sequence ID" value="ERN40205.1"/>
    <property type="molecule type" value="Genomic_DNA"/>
</dbReference>
<proteinExistence type="predicted"/>
<dbReference type="Proteomes" id="UP000016960">
    <property type="component" value="Unassembled WGS sequence"/>
</dbReference>
<feature type="transmembrane region" description="Helical" evidence="1">
    <location>
        <begin position="48"/>
        <end position="67"/>
    </location>
</feature>
<protein>
    <submittedName>
        <fullName evidence="2">Putative membrane protein</fullName>
    </submittedName>
</protein>
<dbReference type="PATRIC" id="fig|582515.4.peg.3532"/>
<accession>U5DKH5</accession>
<dbReference type="InParanoid" id="U5DKH5"/>
<dbReference type="InterPro" id="IPR005240">
    <property type="entry name" value="DUF389"/>
</dbReference>
<evidence type="ECO:0000256" key="1">
    <source>
        <dbReference type="SAM" id="Phobius"/>
    </source>
</evidence>
<gene>
    <name evidence="2" type="ORF">KR51_00031440</name>
</gene>
<evidence type="ECO:0000313" key="2">
    <source>
        <dbReference type="EMBL" id="ERN40205.1"/>
    </source>
</evidence>
<evidence type="ECO:0000313" key="3">
    <source>
        <dbReference type="Proteomes" id="UP000016960"/>
    </source>
</evidence>
<feature type="transmembrane region" description="Helical" evidence="1">
    <location>
        <begin position="245"/>
        <end position="261"/>
    </location>
</feature>
<feature type="transmembrane region" description="Helical" evidence="1">
    <location>
        <begin position="73"/>
        <end position="93"/>
    </location>
</feature>
<dbReference type="eggNOG" id="COG1808">
    <property type="taxonomic scope" value="Bacteria"/>
</dbReference>
<dbReference type="STRING" id="582515.KR51_00031440"/>
<feature type="transmembrane region" description="Helical" evidence="1">
    <location>
        <begin position="143"/>
        <end position="161"/>
    </location>
</feature>
<comment type="caution">
    <text evidence="2">The sequence shown here is derived from an EMBL/GenBank/DDBJ whole genome shotgun (WGS) entry which is preliminary data.</text>
</comment>
<feature type="transmembrane region" description="Helical" evidence="1">
    <location>
        <begin position="105"/>
        <end position="123"/>
    </location>
</feature>
<dbReference type="PANTHER" id="PTHR20992:SF9">
    <property type="entry name" value="AT15442P-RELATED"/>
    <property type="match status" value="1"/>
</dbReference>
<dbReference type="PANTHER" id="PTHR20992">
    <property type="entry name" value="AT15442P-RELATED"/>
    <property type="match status" value="1"/>
</dbReference>
<reference evidence="2 3" key="1">
    <citation type="submission" date="2013-05" db="EMBL/GenBank/DDBJ databases">
        <title>Draft genome sequence of Rubidibacter lacunae KORDI 51-2.</title>
        <authorList>
            <person name="Choi D.H."/>
            <person name="Noh J.H."/>
            <person name="Kwon K.-K."/>
            <person name="Lee J.-H."/>
            <person name="Ryu J.-Y."/>
        </authorList>
    </citation>
    <scope>NUCLEOTIDE SEQUENCE [LARGE SCALE GENOMIC DNA]</scope>
    <source>
        <strain evidence="2 3">KORDI 51-2</strain>
    </source>
</reference>
<organism evidence="2 3">
    <name type="scientific">Rubidibacter lacunae KORDI 51-2</name>
    <dbReference type="NCBI Taxonomy" id="582515"/>
    <lineage>
        <taxon>Bacteria</taxon>
        <taxon>Bacillati</taxon>
        <taxon>Cyanobacteriota</taxon>
        <taxon>Cyanophyceae</taxon>
        <taxon>Oscillatoriophycideae</taxon>
        <taxon>Chroococcales</taxon>
        <taxon>Aphanothecaceae</taxon>
        <taxon>Rubidibacter</taxon>
    </lineage>
</organism>
<keyword evidence="1" id="KW-0472">Membrane</keyword>
<dbReference type="Pfam" id="PF04087">
    <property type="entry name" value="DUF389"/>
    <property type="match status" value="1"/>
</dbReference>
<keyword evidence="1" id="KW-0812">Transmembrane</keyword>
<keyword evidence="1" id="KW-1133">Transmembrane helix</keyword>
<keyword evidence="3" id="KW-1185">Reference proteome</keyword>
<name>U5DKH5_9CHRO</name>
<dbReference type="OrthoDB" id="9790659at2"/>